<reference evidence="7" key="2">
    <citation type="submission" date="2021-03" db="UniProtKB">
        <authorList>
            <consortium name="EnsemblPlants"/>
        </authorList>
    </citation>
    <scope>IDENTIFICATION</scope>
</reference>
<feature type="domain" description="Expansin-like CBD" evidence="6">
    <location>
        <begin position="184"/>
        <end position="264"/>
    </location>
</feature>
<dbReference type="InterPro" id="IPR007118">
    <property type="entry name" value="Expan_Lol_pI"/>
</dbReference>
<sequence length="270" mass="29459">MALLSHYLFSLVFVLDFALLFNSCLCFNPKLLNVSKYYHDSYSNWYPAGATWYGSPDGAGSDGGACGYTNTVDKPPYSGMVTAAGSSLYNFGDGCGVCYEVKCTENEACSRKPVTVTITDECPGCPSDEPHFDLSGTAFGAMAKPGQAEKLRDAGVLHIQYQKVKCNYRGVTVEVRVDPGSNPYYFASTIEYTDGLGIESVKLKEQSGEWISLKQSWGAVWELNADNGLDPPLSLELIEAQSGDTLTLNNVIPRGWNPGQTYRSHVNFNN</sequence>
<feature type="domain" description="Expansin-like EG45" evidence="5">
    <location>
        <begin position="63"/>
        <end position="171"/>
    </location>
</feature>
<dbReference type="Pfam" id="PF03330">
    <property type="entry name" value="DPBB_1"/>
    <property type="match status" value="1"/>
</dbReference>
<feature type="signal peptide" evidence="4">
    <location>
        <begin position="1"/>
        <end position="26"/>
    </location>
</feature>
<dbReference type="Gene3D" id="2.60.40.760">
    <property type="entry name" value="Expansin, cellulose-binding-like domain"/>
    <property type="match status" value="1"/>
</dbReference>
<dbReference type="PRINTS" id="PR01225">
    <property type="entry name" value="EXPANSNFAMLY"/>
</dbReference>
<dbReference type="Gramene" id="AUR62013691-RA">
    <property type="protein sequence ID" value="AUR62013691-RA:cds"/>
    <property type="gene ID" value="AUR62013691"/>
</dbReference>
<dbReference type="PRINTS" id="PR00829">
    <property type="entry name" value="LOLP1ALLERGN"/>
</dbReference>
<reference evidence="7" key="1">
    <citation type="journal article" date="2017" name="Nature">
        <title>The genome of Chenopodium quinoa.</title>
        <authorList>
            <person name="Jarvis D.E."/>
            <person name="Ho Y.S."/>
            <person name="Lightfoot D.J."/>
            <person name="Schmoeckel S.M."/>
            <person name="Li B."/>
            <person name="Borm T.J.A."/>
            <person name="Ohyanagi H."/>
            <person name="Mineta K."/>
            <person name="Michell C.T."/>
            <person name="Saber N."/>
            <person name="Kharbatia N.M."/>
            <person name="Rupper R.R."/>
            <person name="Sharp A.R."/>
            <person name="Dally N."/>
            <person name="Boughton B.A."/>
            <person name="Woo Y.H."/>
            <person name="Gao G."/>
            <person name="Schijlen E.G.W.M."/>
            <person name="Guo X."/>
            <person name="Momin A.A."/>
            <person name="Negrao S."/>
            <person name="Al-Babili S."/>
            <person name="Gehring C."/>
            <person name="Roessner U."/>
            <person name="Jung C."/>
            <person name="Murphy K."/>
            <person name="Arold S.T."/>
            <person name="Gojobori T."/>
            <person name="van der Linden C.G."/>
            <person name="van Loo E.N."/>
            <person name="Jellen E.N."/>
            <person name="Maughan P.J."/>
            <person name="Tester M."/>
        </authorList>
    </citation>
    <scope>NUCLEOTIDE SEQUENCE [LARGE SCALE GENOMIC DNA]</scope>
    <source>
        <strain evidence="7">cv. PI 614886</strain>
    </source>
</reference>
<dbReference type="Gene3D" id="2.40.40.10">
    <property type="entry name" value="RlpA-like domain"/>
    <property type="match status" value="1"/>
</dbReference>
<dbReference type="InterPro" id="IPR036908">
    <property type="entry name" value="RlpA-like_sf"/>
</dbReference>
<organism evidence="7 8">
    <name type="scientific">Chenopodium quinoa</name>
    <name type="common">Quinoa</name>
    <dbReference type="NCBI Taxonomy" id="63459"/>
    <lineage>
        <taxon>Eukaryota</taxon>
        <taxon>Viridiplantae</taxon>
        <taxon>Streptophyta</taxon>
        <taxon>Embryophyta</taxon>
        <taxon>Tracheophyta</taxon>
        <taxon>Spermatophyta</taxon>
        <taxon>Magnoliopsida</taxon>
        <taxon>eudicotyledons</taxon>
        <taxon>Gunneridae</taxon>
        <taxon>Pentapetalae</taxon>
        <taxon>Caryophyllales</taxon>
        <taxon>Chenopodiaceae</taxon>
        <taxon>Chenopodioideae</taxon>
        <taxon>Atripliceae</taxon>
        <taxon>Chenopodium</taxon>
    </lineage>
</organism>
<dbReference type="InterPro" id="IPR036749">
    <property type="entry name" value="Expansin_CBD_sf"/>
</dbReference>
<dbReference type="Pfam" id="PF01357">
    <property type="entry name" value="Expansin_C"/>
    <property type="match status" value="1"/>
</dbReference>
<dbReference type="OrthoDB" id="406505at2759"/>
<dbReference type="Proteomes" id="UP000596660">
    <property type="component" value="Unplaced"/>
</dbReference>
<evidence type="ECO:0000256" key="2">
    <source>
        <dbReference type="ARBA" id="ARBA00022525"/>
    </source>
</evidence>
<evidence type="ECO:0000256" key="4">
    <source>
        <dbReference type="SAM" id="SignalP"/>
    </source>
</evidence>
<dbReference type="SUPFAM" id="SSF49590">
    <property type="entry name" value="PHL pollen allergen"/>
    <property type="match status" value="1"/>
</dbReference>
<dbReference type="SMR" id="A0A803LI94"/>
<dbReference type="GeneID" id="110721334"/>
<keyword evidence="8" id="KW-1185">Reference proteome</keyword>
<dbReference type="PANTHER" id="PTHR31692:SF56">
    <property type="entry name" value="EXPANSIN-B2-RELATED"/>
    <property type="match status" value="1"/>
</dbReference>
<keyword evidence="4" id="KW-0732">Signal</keyword>
<dbReference type="SUPFAM" id="SSF50685">
    <property type="entry name" value="Barwin-like endoglucanases"/>
    <property type="match status" value="1"/>
</dbReference>
<dbReference type="OMA" id="KHRRPTH"/>
<dbReference type="InterPro" id="IPR007117">
    <property type="entry name" value="Expansin_CBD"/>
</dbReference>
<name>A0A803LI94_CHEQI</name>
<proteinExistence type="inferred from homology"/>
<evidence type="ECO:0000256" key="1">
    <source>
        <dbReference type="ARBA" id="ARBA00004613"/>
    </source>
</evidence>
<feature type="chain" id="PRO_5030940095" evidence="4">
    <location>
        <begin position="27"/>
        <end position="270"/>
    </location>
</feature>
<dbReference type="EnsemblPlants" id="AUR62013691-RA">
    <property type="protein sequence ID" value="AUR62013691-RA:cds"/>
    <property type="gene ID" value="AUR62013691"/>
</dbReference>
<comment type="similarity">
    <text evidence="3">Belongs to the expansin family.</text>
</comment>
<dbReference type="PANTHER" id="PTHR31692">
    <property type="entry name" value="EXPANSIN-B3"/>
    <property type="match status" value="1"/>
</dbReference>
<dbReference type="InterPro" id="IPR009009">
    <property type="entry name" value="RlpA-like_DPBB"/>
</dbReference>
<dbReference type="PROSITE" id="PS50842">
    <property type="entry name" value="EXPANSIN_EG45"/>
    <property type="match status" value="1"/>
</dbReference>
<dbReference type="GO" id="GO:0005576">
    <property type="term" value="C:extracellular region"/>
    <property type="evidence" value="ECO:0007669"/>
    <property type="project" value="UniProtKB-SubCell"/>
</dbReference>
<dbReference type="InterPro" id="IPR007112">
    <property type="entry name" value="Expansin/allergen_DPBB_dom"/>
</dbReference>
<dbReference type="PROSITE" id="PS50843">
    <property type="entry name" value="EXPANSIN_CBD"/>
    <property type="match status" value="1"/>
</dbReference>
<dbReference type="KEGG" id="cqi:110721334"/>
<evidence type="ECO:0000313" key="8">
    <source>
        <dbReference type="Proteomes" id="UP000596660"/>
    </source>
</evidence>
<keyword evidence="2" id="KW-0964">Secreted</keyword>
<protein>
    <submittedName>
        <fullName evidence="7">Uncharacterized protein</fullName>
    </submittedName>
</protein>
<dbReference type="GO" id="GO:0009653">
    <property type="term" value="P:anatomical structure morphogenesis"/>
    <property type="evidence" value="ECO:0007669"/>
    <property type="project" value="UniProtKB-ARBA"/>
</dbReference>
<dbReference type="AlphaFoldDB" id="A0A803LI94"/>
<accession>A0A803LI94</accession>
<dbReference type="SMART" id="SM00837">
    <property type="entry name" value="DPBB_1"/>
    <property type="match status" value="1"/>
</dbReference>
<evidence type="ECO:0000259" key="5">
    <source>
        <dbReference type="PROSITE" id="PS50842"/>
    </source>
</evidence>
<dbReference type="RefSeq" id="XP_021756164.1">
    <property type="nucleotide sequence ID" value="XM_021900472.1"/>
</dbReference>
<evidence type="ECO:0000313" key="7">
    <source>
        <dbReference type="EnsemblPlants" id="AUR62013691-RA:cds"/>
    </source>
</evidence>
<evidence type="ECO:0000256" key="3">
    <source>
        <dbReference type="RuleBase" id="RU003460"/>
    </source>
</evidence>
<gene>
    <name evidence="7" type="primary">LOC110721334</name>
</gene>
<evidence type="ECO:0000259" key="6">
    <source>
        <dbReference type="PROSITE" id="PS50843"/>
    </source>
</evidence>
<comment type="subcellular location">
    <subcellularLocation>
        <location evidence="1">Secreted</location>
    </subcellularLocation>
</comment>
<dbReference type="CDD" id="cd22275">
    <property type="entry name" value="DPBB_EXPB_N"/>
    <property type="match status" value="1"/>
</dbReference>
<dbReference type="InterPro" id="IPR005795">
    <property type="entry name" value="LolPI"/>
</dbReference>